<sequence>MVNLFVAEQPRPYDIAPKARDVPNEHQVVLLDSCVWIYHFEDHPQYADLIDTMLTQWIAQGTILLSSELSLLEIKAGPLRLGEESVVGEYQLYLNNFPGLYLVPIERAIIDRAARLRAHYRLKTPDALILATGLERGATLALTNDRAWKAIDGIEVVCLMDLIKKRDEG</sequence>
<dbReference type="InterPro" id="IPR029060">
    <property type="entry name" value="PIN-like_dom_sf"/>
</dbReference>
<reference evidence="3" key="1">
    <citation type="submission" date="2019-02" db="EMBL/GenBank/DDBJ databases">
        <authorList>
            <person name="Gruber-Vodicka R. H."/>
            <person name="Seah K. B. B."/>
        </authorList>
    </citation>
    <scope>NUCLEOTIDE SEQUENCE</scope>
    <source>
        <strain evidence="3">BECK_BZ106</strain>
        <strain evidence="2">BECK_BZ15</strain>
    </source>
</reference>
<dbReference type="Pfam" id="PF01850">
    <property type="entry name" value="PIN"/>
    <property type="match status" value="1"/>
</dbReference>
<dbReference type="EMBL" id="CAADFD010000010">
    <property type="protein sequence ID" value="VFJ51716.1"/>
    <property type="molecule type" value="Genomic_DNA"/>
</dbReference>
<evidence type="ECO:0000313" key="2">
    <source>
        <dbReference type="EMBL" id="VFJ47986.1"/>
    </source>
</evidence>
<name>A0A450SFQ8_9GAMM</name>
<dbReference type="Gene3D" id="3.40.50.1010">
    <property type="entry name" value="5'-nuclease"/>
    <property type="match status" value="1"/>
</dbReference>
<organism evidence="3">
    <name type="scientific">Candidatus Kentrum sp. FW</name>
    <dbReference type="NCBI Taxonomy" id="2126338"/>
    <lineage>
        <taxon>Bacteria</taxon>
        <taxon>Pseudomonadati</taxon>
        <taxon>Pseudomonadota</taxon>
        <taxon>Gammaproteobacteria</taxon>
        <taxon>Candidatus Kentrum</taxon>
    </lineage>
</organism>
<evidence type="ECO:0000259" key="1">
    <source>
        <dbReference type="Pfam" id="PF01850"/>
    </source>
</evidence>
<feature type="domain" description="PIN" evidence="1">
    <location>
        <begin position="29"/>
        <end position="153"/>
    </location>
</feature>
<proteinExistence type="predicted"/>
<dbReference type="InterPro" id="IPR002716">
    <property type="entry name" value="PIN_dom"/>
</dbReference>
<gene>
    <name evidence="2" type="ORF">BECKFW1821A_GA0114235_101811</name>
    <name evidence="3" type="ORF">BECKFW1821B_GA0114236_10109</name>
</gene>
<dbReference type="SUPFAM" id="SSF88723">
    <property type="entry name" value="PIN domain-like"/>
    <property type="match status" value="1"/>
</dbReference>
<accession>A0A450SFQ8</accession>
<protein>
    <submittedName>
        <fullName evidence="3">Predicted nucleic acid-binding protein, contains PIN domain</fullName>
    </submittedName>
</protein>
<dbReference type="EMBL" id="CAADEW010000018">
    <property type="protein sequence ID" value="VFJ47986.1"/>
    <property type="molecule type" value="Genomic_DNA"/>
</dbReference>
<evidence type="ECO:0000313" key="3">
    <source>
        <dbReference type="EMBL" id="VFJ51716.1"/>
    </source>
</evidence>
<dbReference type="AlphaFoldDB" id="A0A450SFQ8"/>